<dbReference type="UCSC" id="C18D4.3">
    <property type="organism name" value="c. elegans"/>
</dbReference>
<protein>
    <submittedName>
        <fullName evidence="1">C6 domain-containing protein</fullName>
    </submittedName>
</protein>
<dbReference type="WormBase" id="C18D4.3">
    <property type="protein sequence ID" value="CE15633"/>
    <property type="gene ID" value="WBGene00007673"/>
</dbReference>
<dbReference type="CTD" id="182783"/>
<dbReference type="GeneID" id="182783"/>
<dbReference type="PIR" id="T19391">
    <property type="entry name" value="T19391"/>
</dbReference>
<keyword evidence="2" id="KW-1185">Reference proteome</keyword>
<dbReference type="RefSeq" id="NP_507441.1">
    <property type="nucleotide sequence ID" value="NM_075040.1"/>
</dbReference>
<dbReference type="AlphaFoldDB" id="O45261"/>
<reference evidence="1 2" key="1">
    <citation type="journal article" date="1998" name="Science">
        <title>Genome sequence of the nematode C. elegans: a platform for investigating biology.</title>
        <authorList>
            <consortium name="The C. elegans sequencing consortium"/>
            <person name="Sulson J.E."/>
            <person name="Waterston R."/>
        </authorList>
    </citation>
    <scope>NUCLEOTIDE SEQUENCE [LARGE SCALE GENOMIC DNA]</scope>
    <source>
        <strain evidence="1 2">Bristol N2</strain>
    </source>
</reference>
<dbReference type="KEGG" id="cel:CELE_C18D4.3"/>
<dbReference type="STRING" id="6239.C18D4.3.1"/>
<sequence length="123" mass="13559">MEDTVSVTCSSNQEMYNADAVATCGVLKVINSTDDFEWYHKQGKYGDSQVGNGRVLASFYTRVFCDSPYEPVAFSENNPPIYLDNLPVIYCDSNPMTNKSGVWVTHGIQLINPATGCMKITDG</sequence>
<evidence type="ECO:0000313" key="1">
    <source>
        <dbReference type="EMBL" id="CAB03901.1"/>
    </source>
</evidence>
<dbReference type="PaxDb" id="6239-C18D4.3"/>
<name>O45261_CAEEL</name>
<organism evidence="1 2">
    <name type="scientific">Caenorhabditis elegans</name>
    <dbReference type="NCBI Taxonomy" id="6239"/>
    <lineage>
        <taxon>Eukaryota</taxon>
        <taxon>Metazoa</taxon>
        <taxon>Ecdysozoa</taxon>
        <taxon>Nematoda</taxon>
        <taxon>Chromadorea</taxon>
        <taxon>Rhabditida</taxon>
        <taxon>Rhabditina</taxon>
        <taxon>Rhabditomorpha</taxon>
        <taxon>Rhabditoidea</taxon>
        <taxon>Rhabditidae</taxon>
        <taxon>Peloderinae</taxon>
        <taxon>Caenorhabditis</taxon>
    </lineage>
</organism>
<accession>O45261</accession>
<dbReference type="HOGENOM" id="CLU_2017269_0_0_1"/>
<gene>
    <name evidence="1 3" type="ORF">C18D4.3</name>
    <name evidence="1" type="ORF">CELE_C18D4.3</name>
</gene>
<dbReference type="PhylomeDB" id="O45261"/>
<dbReference type="InParanoid" id="O45261"/>
<proteinExistence type="predicted"/>
<dbReference type="Bgee" id="WBGene00007673">
    <property type="expression patterns" value="Expressed in multicellular organism and 1 other cell type or tissue"/>
</dbReference>
<dbReference type="EMBL" id="BX284605">
    <property type="protein sequence ID" value="CAB03901.1"/>
    <property type="molecule type" value="Genomic_DNA"/>
</dbReference>
<evidence type="ECO:0000313" key="3">
    <source>
        <dbReference type="WormBase" id="C18D4.3"/>
    </source>
</evidence>
<evidence type="ECO:0000313" key="2">
    <source>
        <dbReference type="Proteomes" id="UP000001940"/>
    </source>
</evidence>
<dbReference type="Proteomes" id="UP000001940">
    <property type="component" value="Chromosome V"/>
</dbReference>
<dbReference type="AGR" id="WB:WBGene00007673"/>